<dbReference type="GO" id="GO:0016878">
    <property type="term" value="F:acid-thiol ligase activity"/>
    <property type="evidence" value="ECO:0007669"/>
    <property type="project" value="UniProtKB-ARBA"/>
</dbReference>
<dbReference type="AlphaFoldDB" id="A0A4Y8R0X9"/>
<comment type="caution">
    <text evidence="3">The sequence shown here is derived from an EMBL/GenBank/DDBJ whole genome shotgun (WGS) entry which is preliminary data.</text>
</comment>
<dbReference type="GeneID" id="95684995"/>
<dbReference type="InterPro" id="IPR045851">
    <property type="entry name" value="AMP-bd_C_sf"/>
</dbReference>
<dbReference type="Gene3D" id="3.30.300.30">
    <property type="match status" value="1"/>
</dbReference>
<feature type="domain" description="AMP-dependent synthetase/ligase" evidence="2">
    <location>
        <begin position="44"/>
        <end position="410"/>
    </location>
</feature>
<dbReference type="Pfam" id="PF00501">
    <property type="entry name" value="AMP-binding"/>
    <property type="match status" value="1"/>
</dbReference>
<feature type="region of interest" description="Disordered" evidence="1">
    <location>
        <begin position="365"/>
        <end position="393"/>
    </location>
</feature>
<accession>A0A4Y8R0X9</accession>
<dbReference type="InterPro" id="IPR042099">
    <property type="entry name" value="ANL_N_sf"/>
</dbReference>
<organism evidence="3 4">
    <name type="scientific">Cellulosimicrobium funkei</name>
    <dbReference type="NCBI Taxonomy" id="264251"/>
    <lineage>
        <taxon>Bacteria</taxon>
        <taxon>Bacillati</taxon>
        <taxon>Actinomycetota</taxon>
        <taxon>Actinomycetes</taxon>
        <taxon>Micrococcales</taxon>
        <taxon>Promicromonosporaceae</taxon>
        <taxon>Cellulosimicrobium</taxon>
    </lineage>
</organism>
<dbReference type="CDD" id="cd04433">
    <property type="entry name" value="AFD_class_I"/>
    <property type="match status" value="1"/>
</dbReference>
<feature type="compositionally biased region" description="Basic and acidic residues" evidence="1">
    <location>
        <begin position="381"/>
        <end position="393"/>
    </location>
</feature>
<sequence>MTAPDDVARHLLAPILARGAAGHASADAVALRRWTRPGRRGARVREEASYADLARRVEATATTLAADGLAPGDRALFSVRPRPEGVVLAFGVVRAGGTVVFVDPGSTPELFAARVSAAGPSLATTESLLYAASRGPLRRLARSRGLLLPDYASLPLRHVHAGPWLPGVPRGSRAARRLAASPVDRAALPPLDPDREALTVFTSGTTAQPKAVVHTAGSLLAGCDLLRDVFALAPGDVVHTDQMLLGVPALLAGATWSVPADPPSRDITTFARQLDGAAGTYLVPADVTALLDVIEAGAVPARGPRVALVGGAPVTRALLERATRVLPGTRWVAVYGMTEILPVAVVEAREKLAHAGDGDLVGAPLPGTVARLDPVEDEEPEGGRDAVGEPGRDDVGELVLSGPSLMAGYLHDLDAPARGAGARAAEHRTGDLARRDDAGRLVLVGRTRDMIIRGTTNIYPGLYEPRVAALDGVGEALLVGVPQVDGDERVALVVTSASGDSQPDTATRPDPRPDAGTAVRLDPHHPLVDRVRTALPGVLDHDALPDVVLLADRIPLAGRSRKPDRAALSRAAAPLVPAAPLETAAPSVPAAPLVPAESAAVGRDTPGARA</sequence>
<evidence type="ECO:0000256" key="1">
    <source>
        <dbReference type="SAM" id="MobiDB-lite"/>
    </source>
</evidence>
<dbReference type="Gene3D" id="3.40.50.12780">
    <property type="entry name" value="N-terminal domain of ligase-like"/>
    <property type="match status" value="1"/>
</dbReference>
<evidence type="ECO:0000313" key="3">
    <source>
        <dbReference type="EMBL" id="TFF10318.1"/>
    </source>
</evidence>
<dbReference type="PANTHER" id="PTHR43767">
    <property type="entry name" value="LONG-CHAIN-FATTY-ACID--COA LIGASE"/>
    <property type="match status" value="1"/>
</dbReference>
<dbReference type="SUPFAM" id="SSF56801">
    <property type="entry name" value="Acetyl-CoA synthetase-like"/>
    <property type="match status" value="1"/>
</dbReference>
<dbReference type="InterPro" id="IPR000873">
    <property type="entry name" value="AMP-dep_synth/lig_dom"/>
</dbReference>
<feature type="region of interest" description="Disordered" evidence="1">
    <location>
        <begin position="496"/>
        <end position="521"/>
    </location>
</feature>
<name>A0A4Y8R0X9_9MICO</name>
<keyword evidence="3" id="KW-0436">Ligase</keyword>
<dbReference type="InterPro" id="IPR050237">
    <property type="entry name" value="ATP-dep_AMP-bd_enzyme"/>
</dbReference>
<proteinExistence type="predicted"/>
<protein>
    <submittedName>
        <fullName evidence="3">Long-chain fatty acid--CoA ligase</fullName>
    </submittedName>
</protein>
<dbReference type="EMBL" id="SOZH01000006">
    <property type="protein sequence ID" value="TFF10318.1"/>
    <property type="molecule type" value="Genomic_DNA"/>
</dbReference>
<dbReference type="Proteomes" id="UP000298003">
    <property type="component" value="Unassembled WGS sequence"/>
</dbReference>
<evidence type="ECO:0000313" key="4">
    <source>
        <dbReference type="Proteomes" id="UP000298003"/>
    </source>
</evidence>
<evidence type="ECO:0000259" key="2">
    <source>
        <dbReference type="Pfam" id="PF00501"/>
    </source>
</evidence>
<dbReference type="PANTHER" id="PTHR43767:SF1">
    <property type="entry name" value="NONRIBOSOMAL PEPTIDE SYNTHASE PES1 (EUROFUNG)-RELATED"/>
    <property type="match status" value="1"/>
</dbReference>
<keyword evidence="4" id="KW-1185">Reference proteome</keyword>
<gene>
    <name evidence="3" type="ORF">E1O70_10885</name>
</gene>
<reference evidence="3 4" key="1">
    <citation type="submission" date="2019-03" db="EMBL/GenBank/DDBJ databases">
        <title>Cellulosimicrobium funkei JCM14302 Assembly.</title>
        <authorList>
            <person name="Dou T."/>
        </authorList>
    </citation>
    <scope>NUCLEOTIDE SEQUENCE [LARGE SCALE GENOMIC DNA]</scope>
    <source>
        <strain evidence="3 4">JCM 14302</strain>
    </source>
</reference>
<dbReference type="RefSeq" id="WP_061268749.1">
    <property type="nucleotide sequence ID" value="NZ_SOZH01000006.1"/>
</dbReference>